<dbReference type="GO" id="GO:0000725">
    <property type="term" value="P:recombinational repair"/>
    <property type="evidence" value="ECO:0007669"/>
    <property type="project" value="TreeGrafter"/>
</dbReference>
<dbReference type="GO" id="GO:0043138">
    <property type="term" value="F:3'-5' DNA helicase activity"/>
    <property type="evidence" value="ECO:0007669"/>
    <property type="project" value="TreeGrafter"/>
</dbReference>
<dbReference type="PROSITE" id="PS51198">
    <property type="entry name" value="UVRD_HELICASE_ATP_BIND"/>
    <property type="match status" value="1"/>
</dbReference>
<evidence type="ECO:0000256" key="5">
    <source>
        <dbReference type="PROSITE-ProRule" id="PRU00560"/>
    </source>
</evidence>
<name>A0A3R9FZ50_9BACI</name>
<gene>
    <name evidence="7" type="ORF">EJA10_05235</name>
</gene>
<evidence type="ECO:0000256" key="3">
    <source>
        <dbReference type="ARBA" id="ARBA00022806"/>
    </source>
</evidence>
<dbReference type="Gene3D" id="3.40.50.300">
    <property type="entry name" value="P-loop containing nucleotide triphosphate hydrolases"/>
    <property type="match status" value="2"/>
</dbReference>
<comment type="caution">
    <text evidence="7">The sequence shown here is derived from an EMBL/GenBank/DDBJ whole genome shotgun (WGS) entry which is preliminary data.</text>
</comment>
<evidence type="ECO:0000259" key="6">
    <source>
        <dbReference type="PROSITE" id="PS51198"/>
    </source>
</evidence>
<dbReference type="InterPro" id="IPR014016">
    <property type="entry name" value="UvrD-like_ATP-bd"/>
</dbReference>
<sequence>MAEGLIISEQYTIVNAPAGSGKTTALSKSINDLMLTANNSILCITYTNRAAEQLKEKIINESVQIGTIHSFIGSFMRAFFKLRPIVNYFYEFFDENITKILDSKSEGEIAKLNKYKERYGLKEDYILTKQTLIENTVCLEYGETQFTSFLYGSLSHDDLLIFSKAVLEKFPKLNKTISQRFSHIFIDEYQDTNSEILELFYNACLNSDTKLVLLGDEMQQIYKDRVEDFQEVINRHFVRDNSLNNNWRSQGNIVKLLNNLYCDPSYKQHPQISAEEKPRLLIVDDFSEMEISSEVLQLVLYNSDLFKALKAYNLFNAYNEKYKVFDKYNTKEILLNLTVDSPDDLITLLVFIVEISDLFDNKQFAQLIQKVTSFKFANKEIWNIKSHSDKTKVAFYINEISQQVKKDITIEELLNFLRDNEIVDTYYIDMVIGHIEEESNFKNKIYEVKLNEFINCYREMKNPKFSTQHAVKGEGYDHVALKVSDGNSSPNVKMYLYLELLSKGLFNYEDFSNMNKEIRTSNKSFNKSIGKKISQFKASDYKQYEDECTDFIDNIKRNIIVNKRFYEEFFAGEFSKFEDKPNVTNFKNCIKAANRIDGMLLAYKLLYVGCSRAKKNLDVYVKSSSIIHFRREFISSMEEHNFEVVCSVG</sequence>
<dbReference type="PANTHER" id="PTHR11070">
    <property type="entry name" value="UVRD / RECB / PCRA DNA HELICASE FAMILY MEMBER"/>
    <property type="match status" value="1"/>
</dbReference>
<dbReference type="InterPro" id="IPR027417">
    <property type="entry name" value="P-loop_NTPase"/>
</dbReference>
<evidence type="ECO:0000256" key="1">
    <source>
        <dbReference type="ARBA" id="ARBA00022741"/>
    </source>
</evidence>
<evidence type="ECO:0000313" key="8">
    <source>
        <dbReference type="Proteomes" id="UP000279911"/>
    </source>
</evidence>
<keyword evidence="3 5" id="KW-0347">Helicase</keyword>
<dbReference type="GO" id="GO:0005524">
    <property type="term" value="F:ATP binding"/>
    <property type="evidence" value="ECO:0007669"/>
    <property type="project" value="UniProtKB-UniRule"/>
</dbReference>
<feature type="domain" description="UvrD-like helicase ATP-binding" evidence="6">
    <location>
        <begin position="1"/>
        <end position="263"/>
    </location>
</feature>
<reference evidence="8" key="1">
    <citation type="submission" date="2018-12" db="EMBL/GenBank/DDBJ databases">
        <title>Bacillus chawlae sp. nov., Bacillus glennii sp. nov., and Bacillus saganii sp. nov. Isolated from the Vehicle Assembly Building at Kennedy Space Center where the Viking Spacecraft were Assembled.</title>
        <authorList>
            <person name="Seuylemezian A."/>
            <person name="Vaishampayan P."/>
        </authorList>
    </citation>
    <scope>NUCLEOTIDE SEQUENCE [LARGE SCALE GENOMIC DNA]</scope>
    <source>
        <strain evidence="8">DSM 13966</strain>
    </source>
</reference>
<keyword evidence="4 5" id="KW-0067">ATP-binding</keyword>
<keyword evidence="1 5" id="KW-0547">Nucleotide-binding</keyword>
<evidence type="ECO:0000256" key="4">
    <source>
        <dbReference type="ARBA" id="ARBA00022840"/>
    </source>
</evidence>
<dbReference type="EMBL" id="RSFW01000007">
    <property type="protein sequence ID" value="RSD28488.1"/>
    <property type="molecule type" value="Genomic_DNA"/>
</dbReference>
<dbReference type="SUPFAM" id="SSF52540">
    <property type="entry name" value="P-loop containing nucleoside triphosphate hydrolases"/>
    <property type="match status" value="1"/>
</dbReference>
<organism evidence="7 8">
    <name type="scientific">Mesobacillus subterraneus</name>
    <dbReference type="NCBI Taxonomy" id="285983"/>
    <lineage>
        <taxon>Bacteria</taxon>
        <taxon>Bacillati</taxon>
        <taxon>Bacillota</taxon>
        <taxon>Bacilli</taxon>
        <taxon>Bacillales</taxon>
        <taxon>Bacillaceae</taxon>
        <taxon>Mesobacillus</taxon>
    </lineage>
</organism>
<feature type="binding site" evidence="5">
    <location>
        <begin position="16"/>
        <end position="23"/>
    </location>
    <ligand>
        <name>ATP</name>
        <dbReference type="ChEBI" id="CHEBI:30616"/>
    </ligand>
</feature>
<dbReference type="OrthoDB" id="9765670at2"/>
<dbReference type="PANTHER" id="PTHR11070:SF2">
    <property type="entry name" value="ATP-DEPENDENT DNA HELICASE SRS2"/>
    <property type="match status" value="1"/>
</dbReference>
<dbReference type="GO" id="GO:0003677">
    <property type="term" value="F:DNA binding"/>
    <property type="evidence" value="ECO:0007669"/>
    <property type="project" value="InterPro"/>
</dbReference>
<dbReference type="RefSeq" id="WP_125478959.1">
    <property type="nucleotide sequence ID" value="NZ_RSFW01000007.1"/>
</dbReference>
<dbReference type="GO" id="GO:0016787">
    <property type="term" value="F:hydrolase activity"/>
    <property type="evidence" value="ECO:0007669"/>
    <property type="project" value="UniProtKB-UniRule"/>
</dbReference>
<keyword evidence="2 5" id="KW-0378">Hydrolase</keyword>
<evidence type="ECO:0000313" key="7">
    <source>
        <dbReference type="EMBL" id="RSD28488.1"/>
    </source>
</evidence>
<dbReference type="AlphaFoldDB" id="A0A3R9FZ50"/>
<dbReference type="Pfam" id="PF00580">
    <property type="entry name" value="UvrD-helicase"/>
    <property type="match status" value="1"/>
</dbReference>
<dbReference type="InterPro" id="IPR000212">
    <property type="entry name" value="DNA_helicase_UvrD/REP"/>
</dbReference>
<evidence type="ECO:0000256" key="2">
    <source>
        <dbReference type="ARBA" id="ARBA00022801"/>
    </source>
</evidence>
<accession>A0A3R9FZ50</accession>
<proteinExistence type="predicted"/>
<dbReference type="Proteomes" id="UP000279911">
    <property type="component" value="Unassembled WGS sequence"/>
</dbReference>
<protein>
    <submittedName>
        <fullName evidence="7">ATP-dependent helicase</fullName>
    </submittedName>
</protein>